<dbReference type="Proteomes" id="UP000242414">
    <property type="component" value="Unassembled WGS sequence"/>
</dbReference>
<sequence length="61" mass="6619">MTKFGRPAQAPIPKVAILAAQVGVSIDSIVTHGSWTSRDIFGHHYRLFSTAFTGFSLVTLD</sequence>
<name>A0A1X0QQH6_RHIZD</name>
<gene>
    <name evidence="1" type="ORF">BCV72DRAFT_319456</name>
</gene>
<proteinExistence type="predicted"/>
<organism evidence="1">
    <name type="scientific">Rhizopus microsporus var. microsporus</name>
    <dbReference type="NCBI Taxonomy" id="86635"/>
    <lineage>
        <taxon>Eukaryota</taxon>
        <taxon>Fungi</taxon>
        <taxon>Fungi incertae sedis</taxon>
        <taxon>Mucoromycota</taxon>
        <taxon>Mucoromycotina</taxon>
        <taxon>Mucoromycetes</taxon>
        <taxon>Mucorales</taxon>
        <taxon>Mucorineae</taxon>
        <taxon>Rhizopodaceae</taxon>
        <taxon>Rhizopus</taxon>
    </lineage>
</organism>
<reference evidence="1" key="1">
    <citation type="journal article" date="2016" name="Proc. Natl. Acad. Sci. U.S.A.">
        <title>Lipid metabolic changes in an early divergent fungus govern the establishment of a mutualistic symbiosis with endobacteria.</title>
        <authorList>
            <person name="Lastovetsky O.A."/>
            <person name="Gaspar M.L."/>
            <person name="Mondo S.J."/>
            <person name="LaButti K.M."/>
            <person name="Sandor L."/>
            <person name="Grigoriev I.V."/>
            <person name="Henry S.A."/>
            <person name="Pawlowska T.E."/>
        </authorList>
    </citation>
    <scope>NUCLEOTIDE SEQUENCE [LARGE SCALE GENOMIC DNA]</scope>
    <source>
        <strain evidence="1">ATCC 52814</strain>
    </source>
</reference>
<dbReference type="AlphaFoldDB" id="A0A1X0QQH6"/>
<accession>A0A1X0QQH6</accession>
<dbReference type="VEuPathDB" id="FungiDB:BCV72DRAFT_319456"/>
<dbReference type="OrthoDB" id="5588333at2759"/>
<evidence type="ECO:0000313" key="1">
    <source>
        <dbReference type="EMBL" id="ORE02010.1"/>
    </source>
</evidence>
<protein>
    <submittedName>
        <fullName evidence="1">Uncharacterized protein</fullName>
    </submittedName>
</protein>
<dbReference type="EMBL" id="KV922080">
    <property type="protein sequence ID" value="ORE02010.1"/>
    <property type="molecule type" value="Genomic_DNA"/>
</dbReference>